<dbReference type="SUPFAM" id="SSF48317">
    <property type="entry name" value="Acid phosphatase/Vanadium-dependent haloperoxidase"/>
    <property type="match status" value="1"/>
</dbReference>
<dbReference type="GO" id="GO:0016020">
    <property type="term" value="C:membrane"/>
    <property type="evidence" value="ECO:0007669"/>
    <property type="project" value="UniProtKB-SubCell"/>
</dbReference>
<feature type="compositionally biased region" description="Low complexity" evidence="6">
    <location>
        <begin position="152"/>
        <end position="171"/>
    </location>
</feature>
<dbReference type="InterPro" id="IPR000326">
    <property type="entry name" value="PAP2/HPO"/>
</dbReference>
<organism evidence="9 10">
    <name type="scientific">Mortierella alpina</name>
    <name type="common">Oleaginous fungus</name>
    <name type="synonym">Mortierella renispora</name>
    <dbReference type="NCBI Taxonomy" id="64518"/>
    <lineage>
        <taxon>Eukaryota</taxon>
        <taxon>Fungi</taxon>
        <taxon>Fungi incertae sedis</taxon>
        <taxon>Mucoromycota</taxon>
        <taxon>Mortierellomycotina</taxon>
        <taxon>Mortierellomycetes</taxon>
        <taxon>Mortierellales</taxon>
        <taxon>Mortierellaceae</taxon>
        <taxon>Mortierella</taxon>
    </lineage>
</organism>
<dbReference type="SUPFAM" id="SSF46689">
    <property type="entry name" value="Homeodomain-like"/>
    <property type="match status" value="1"/>
</dbReference>
<dbReference type="CDD" id="cd00167">
    <property type="entry name" value="SANT"/>
    <property type="match status" value="1"/>
</dbReference>
<accession>A0A9P8D2D5</accession>
<feature type="compositionally biased region" description="Polar residues" evidence="6">
    <location>
        <begin position="9"/>
        <end position="23"/>
    </location>
</feature>
<feature type="region of interest" description="Disordered" evidence="6">
    <location>
        <begin position="822"/>
        <end position="882"/>
    </location>
</feature>
<name>A0A9P8D2D5_MORAP</name>
<gene>
    <name evidence="9" type="ORF">KVV02_000909</name>
</gene>
<dbReference type="EMBL" id="JAIFTL010000008">
    <property type="protein sequence ID" value="KAG9327193.1"/>
    <property type="molecule type" value="Genomic_DNA"/>
</dbReference>
<feature type="transmembrane region" description="Helical" evidence="7">
    <location>
        <begin position="720"/>
        <end position="741"/>
    </location>
</feature>
<feature type="compositionally biased region" description="Polar residues" evidence="6">
    <location>
        <begin position="836"/>
        <end position="851"/>
    </location>
</feature>
<feature type="region of interest" description="Disordered" evidence="6">
    <location>
        <begin position="335"/>
        <end position="449"/>
    </location>
</feature>
<feature type="compositionally biased region" description="Low complexity" evidence="6">
    <location>
        <begin position="412"/>
        <end position="422"/>
    </location>
</feature>
<feature type="transmembrane region" description="Helical" evidence="7">
    <location>
        <begin position="747"/>
        <end position="766"/>
    </location>
</feature>
<dbReference type="InterPro" id="IPR036938">
    <property type="entry name" value="PAP2/HPO_sf"/>
</dbReference>
<evidence type="ECO:0000313" key="10">
    <source>
        <dbReference type="Proteomes" id="UP000717515"/>
    </source>
</evidence>
<dbReference type="InterPro" id="IPR043216">
    <property type="entry name" value="PAP-like"/>
</dbReference>
<comment type="subcellular location">
    <subcellularLocation>
        <location evidence="1">Membrane</location>
        <topology evidence="1">Multi-pass membrane protein</topology>
    </subcellularLocation>
</comment>
<evidence type="ECO:0000256" key="6">
    <source>
        <dbReference type="SAM" id="MobiDB-lite"/>
    </source>
</evidence>
<evidence type="ECO:0000256" key="4">
    <source>
        <dbReference type="ARBA" id="ARBA00022989"/>
    </source>
</evidence>
<dbReference type="GO" id="GO:0006644">
    <property type="term" value="P:phospholipid metabolic process"/>
    <property type="evidence" value="ECO:0007669"/>
    <property type="project" value="InterPro"/>
</dbReference>
<dbReference type="SMART" id="SM00014">
    <property type="entry name" value="acidPPc"/>
    <property type="match status" value="1"/>
</dbReference>
<keyword evidence="4 7" id="KW-1133">Transmembrane helix</keyword>
<dbReference type="Gene3D" id="1.20.144.10">
    <property type="entry name" value="Phosphatidic acid phosphatase type 2/haloperoxidase"/>
    <property type="match status" value="1"/>
</dbReference>
<evidence type="ECO:0000256" key="3">
    <source>
        <dbReference type="ARBA" id="ARBA00022692"/>
    </source>
</evidence>
<sequence>MMFDKPSNGMASNITTSPSPTLTHRQHKKRPSSTFCMQAPEFGDPFFNGHYLTTPFRPHDNNSSTSLEPSSKRRLVRRPWTNGEQESLYVAVERLKLFGRWHEVKARMNLDRTLAEIEEEYTRLYAEIPDTDDEECTDRTPEEQDPDQEDYSLPTPSLTATSSATPSARSSQDNIASLFDRSKSLLQDHMAPAVEQPPEGDDEDEVEDEDEEQHHPLHHQQTTFGTRPPRMVRVWTLEQSENLKNLIEVYFPGAYRINWVWVAAQMGNAFTRKQCKNKWEIMRRRMGSEDEINLLKRGYQEFGPSWGQIQKKYLPERSRGGISIMWELLETREAEQAAATGTEGSTTPGTATVASRGTYHKRHQSLSAATKAASRYSHSREPSKHSLTLCGAESKLERRGSATMDIDTIMGSSSKSGDNSSSTMAADTDRKPASFGPGYSQERNNKPPTMLNATRHARHRSDATWNMTKKAPGLSRHARHGSDTLSWNPPSQELWSDRSHPMTWTEPLSRRLEDLVKQHFPNHQKARTRSLFLSYVKDWGLVIVVLAVFSYVDTLEPFHRQFSVQDMTIQHPFAKKETVPIWMALVLAFILPAVIIGLIALLKRRSYTDFHNGVLGLFLCQALVLIVTDSIKIAVGRPRPDFLDRCLSLYDNEAAGQPLALLSDPINMLSNSTICSRTNLLKDGFKSFPSGHSSFSFGGLGYLSMFLAGKLHLFDERGHIYKSVVVLAPLIVAALIATSRVDDYRHHWQDVTVGAFIGASFAIFSYRQYYPSLASAKCDCPFAPRIGKDEHLPTALLPHHHIHRHDHDVVDTEDVVHRESFLSNVGGAGPNRSHESLTGTSLQDLNGNNHNGAKLNGTPGYGFDQQRNGGGQRNDGYLGSSS</sequence>
<feature type="transmembrane region" description="Helical" evidence="7">
    <location>
        <begin position="581"/>
        <end position="602"/>
    </location>
</feature>
<dbReference type="PANTHER" id="PTHR10165:SF35">
    <property type="entry name" value="RE23632P"/>
    <property type="match status" value="1"/>
</dbReference>
<comment type="similarity">
    <text evidence="2">Belongs to the PA-phosphatase related phosphoesterase family.</text>
</comment>
<feature type="region of interest" description="Disordered" evidence="6">
    <location>
        <begin position="125"/>
        <end position="172"/>
    </location>
</feature>
<dbReference type="PANTHER" id="PTHR10165">
    <property type="entry name" value="LIPID PHOSPHATE PHOSPHATASE"/>
    <property type="match status" value="1"/>
</dbReference>
<dbReference type="Proteomes" id="UP000717515">
    <property type="component" value="Unassembled WGS sequence"/>
</dbReference>
<evidence type="ECO:0000256" key="5">
    <source>
        <dbReference type="ARBA" id="ARBA00023136"/>
    </source>
</evidence>
<comment type="caution">
    <text evidence="9">The sequence shown here is derived from an EMBL/GenBank/DDBJ whole genome shotgun (WGS) entry which is preliminary data.</text>
</comment>
<dbReference type="CDD" id="cd03390">
    <property type="entry name" value="PAP2_containing_1_like"/>
    <property type="match status" value="1"/>
</dbReference>
<keyword evidence="3 7" id="KW-0812">Transmembrane</keyword>
<feature type="transmembrane region" description="Helical" evidence="7">
    <location>
        <begin position="695"/>
        <end position="713"/>
    </location>
</feature>
<feature type="compositionally biased region" description="Acidic residues" evidence="6">
    <location>
        <begin position="198"/>
        <end position="211"/>
    </location>
</feature>
<feature type="domain" description="Myb-like" evidence="8">
    <location>
        <begin position="227"/>
        <end position="283"/>
    </location>
</feature>
<dbReference type="InterPro" id="IPR001005">
    <property type="entry name" value="SANT/Myb"/>
</dbReference>
<feature type="compositionally biased region" description="Polar residues" evidence="6">
    <location>
        <begin position="483"/>
        <end position="494"/>
    </location>
</feature>
<keyword evidence="5 7" id="KW-0472">Membrane</keyword>
<evidence type="ECO:0000256" key="2">
    <source>
        <dbReference type="ARBA" id="ARBA00008816"/>
    </source>
</evidence>
<feature type="region of interest" description="Disordered" evidence="6">
    <location>
        <begin position="1"/>
        <end position="32"/>
    </location>
</feature>
<dbReference type="GO" id="GO:0008195">
    <property type="term" value="F:phosphatidate phosphatase activity"/>
    <property type="evidence" value="ECO:0007669"/>
    <property type="project" value="TreeGrafter"/>
</dbReference>
<feature type="transmembrane region" description="Helical" evidence="7">
    <location>
        <begin position="614"/>
        <end position="635"/>
    </location>
</feature>
<evidence type="ECO:0000256" key="7">
    <source>
        <dbReference type="SAM" id="Phobius"/>
    </source>
</evidence>
<reference evidence="9" key="1">
    <citation type="submission" date="2021-07" db="EMBL/GenBank/DDBJ databases">
        <title>Draft genome of Mortierella alpina, strain LL118, isolated from an aspen leaf litter sample.</title>
        <authorList>
            <person name="Yang S."/>
            <person name="Vinatzer B.A."/>
        </authorList>
    </citation>
    <scope>NUCLEOTIDE SEQUENCE</scope>
    <source>
        <strain evidence="9">LL118</strain>
    </source>
</reference>
<protein>
    <recommendedName>
        <fullName evidence="8">Myb-like domain-containing protein</fullName>
    </recommendedName>
</protein>
<feature type="domain" description="Myb-like" evidence="8">
    <location>
        <begin position="72"/>
        <end position="125"/>
    </location>
</feature>
<dbReference type="Pfam" id="PF01569">
    <property type="entry name" value="PAP2"/>
    <property type="match status" value="1"/>
</dbReference>
<dbReference type="InterPro" id="IPR009057">
    <property type="entry name" value="Homeodomain-like_sf"/>
</dbReference>
<proteinExistence type="inferred from homology"/>
<feature type="compositionally biased region" description="Low complexity" evidence="6">
    <location>
        <begin position="336"/>
        <end position="352"/>
    </location>
</feature>
<feature type="region of interest" description="Disordered" evidence="6">
    <location>
        <begin position="471"/>
        <end position="499"/>
    </location>
</feature>
<evidence type="ECO:0000256" key="1">
    <source>
        <dbReference type="ARBA" id="ARBA00004141"/>
    </source>
</evidence>
<evidence type="ECO:0000313" key="9">
    <source>
        <dbReference type="EMBL" id="KAG9327193.1"/>
    </source>
</evidence>
<evidence type="ECO:0000259" key="8">
    <source>
        <dbReference type="PROSITE" id="PS50090"/>
    </source>
</evidence>
<dbReference type="SMART" id="SM00717">
    <property type="entry name" value="SANT"/>
    <property type="match status" value="3"/>
</dbReference>
<dbReference type="Gene3D" id="1.10.10.60">
    <property type="entry name" value="Homeodomain-like"/>
    <property type="match status" value="1"/>
</dbReference>
<dbReference type="GO" id="GO:0046839">
    <property type="term" value="P:phospholipid dephosphorylation"/>
    <property type="evidence" value="ECO:0007669"/>
    <property type="project" value="TreeGrafter"/>
</dbReference>
<feature type="region of interest" description="Disordered" evidence="6">
    <location>
        <begin position="193"/>
        <end position="225"/>
    </location>
</feature>
<dbReference type="PROSITE" id="PS50090">
    <property type="entry name" value="MYB_LIKE"/>
    <property type="match status" value="2"/>
</dbReference>
<dbReference type="AlphaFoldDB" id="A0A9P8D2D5"/>